<reference evidence="1" key="1">
    <citation type="submission" date="2013-11" db="EMBL/GenBank/DDBJ databases">
        <title>Comparative genomics of Ignicoccus.</title>
        <authorList>
            <person name="Podar M."/>
        </authorList>
    </citation>
    <scope>NUCLEOTIDE SEQUENCE</scope>
    <source>
        <strain evidence="1">DSM 13166</strain>
    </source>
</reference>
<evidence type="ECO:0000313" key="1">
    <source>
        <dbReference type="EMBL" id="UXD22736.1"/>
    </source>
</evidence>
<dbReference type="EMBL" id="CP006868">
    <property type="protein sequence ID" value="UXD22736.1"/>
    <property type="molecule type" value="Genomic_DNA"/>
</dbReference>
<accession>A0A977KCU5</accession>
<gene>
    <name evidence="1" type="ORF">IPA_07795</name>
</gene>
<proteinExistence type="predicted"/>
<dbReference type="Proteomes" id="UP001063698">
    <property type="component" value="Chromosome"/>
</dbReference>
<keyword evidence="2" id="KW-1185">Reference proteome</keyword>
<dbReference type="AlphaFoldDB" id="A0A977KCU5"/>
<organism evidence="1 2">
    <name type="scientific">Ignicoccus pacificus DSM 13166</name>
    <dbReference type="NCBI Taxonomy" id="940294"/>
    <lineage>
        <taxon>Archaea</taxon>
        <taxon>Thermoproteota</taxon>
        <taxon>Thermoprotei</taxon>
        <taxon>Desulfurococcales</taxon>
        <taxon>Desulfurococcaceae</taxon>
        <taxon>Ignicoccus</taxon>
    </lineage>
</organism>
<protein>
    <submittedName>
        <fullName evidence="1">Uncharacterized protein</fullName>
    </submittedName>
</protein>
<name>A0A977KCU5_9CREN</name>
<dbReference type="KEGG" id="ipc:IPA_07795"/>
<sequence length="205" mass="23733">MLLGLPEELEREYEDLLEKLDVLVLGSFEGPRILELRALMELLKGMRVRKVKTLKLEENGISEEEGMVIPSWRSKGLEGSLEKLSNALMPYYVEGERSFLLWFQGYHPMGGVPDIMISFDTSISFDGKTLSFSLPAWRLSRKGRLWKAEGLFWFPDVVIEVKRGKVKARSYKARKRILVNLEGKAREEWTGIPIKELRYINIKKL</sequence>
<evidence type="ECO:0000313" key="2">
    <source>
        <dbReference type="Proteomes" id="UP001063698"/>
    </source>
</evidence>